<evidence type="ECO:0000313" key="17">
    <source>
        <dbReference type="Proteomes" id="UP000029488"/>
    </source>
</evidence>
<dbReference type="Gene3D" id="3.70.10.10">
    <property type="match status" value="1"/>
</dbReference>
<evidence type="ECO:0000256" key="10">
    <source>
        <dbReference type="PIRNR" id="PIRNR000804"/>
    </source>
</evidence>
<dbReference type="EMBL" id="CP020858">
    <property type="protein sequence ID" value="ARU20133.1"/>
    <property type="molecule type" value="Genomic_DNA"/>
</dbReference>
<dbReference type="EMBL" id="CP007646">
    <property type="protein sequence ID" value="AIR09777.1"/>
    <property type="molecule type" value="Genomic_DNA"/>
</dbReference>
<organism evidence="14 17">
    <name type="scientific">Ligilactobacillus salivarius</name>
    <dbReference type="NCBI Taxonomy" id="1624"/>
    <lineage>
        <taxon>Bacteria</taxon>
        <taxon>Bacillati</taxon>
        <taxon>Bacillota</taxon>
        <taxon>Bacilli</taxon>
        <taxon>Lactobacillales</taxon>
        <taxon>Lactobacillaceae</taxon>
        <taxon>Ligilactobacillus</taxon>
    </lineage>
</organism>
<dbReference type="GO" id="GO:0006271">
    <property type="term" value="P:DNA strand elongation involved in DNA replication"/>
    <property type="evidence" value="ECO:0007669"/>
    <property type="project" value="TreeGrafter"/>
</dbReference>
<evidence type="ECO:0000259" key="11">
    <source>
        <dbReference type="Pfam" id="PF00712"/>
    </source>
</evidence>
<dbReference type="KEGG" id="lsj:LSJ_0002"/>
<dbReference type="PANTHER" id="PTHR30478">
    <property type="entry name" value="DNA POLYMERASE III SUBUNIT BETA"/>
    <property type="match status" value="1"/>
</dbReference>
<dbReference type="InterPro" id="IPR022634">
    <property type="entry name" value="DNA_polIII_beta_N"/>
</dbReference>
<keyword evidence="4 10" id="KW-0963">Cytoplasm</keyword>
<comment type="subunit">
    <text evidence="10">Forms a ring-shaped head-to-tail homodimer around DNA.</text>
</comment>
<dbReference type="GO" id="GO:0005737">
    <property type="term" value="C:cytoplasm"/>
    <property type="evidence" value="ECO:0007669"/>
    <property type="project" value="UniProtKB-SubCell"/>
</dbReference>
<dbReference type="AlphaFoldDB" id="A0A089RSZ7"/>
<evidence type="ECO:0000256" key="8">
    <source>
        <dbReference type="ARBA" id="ARBA00022932"/>
    </source>
</evidence>
<dbReference type="NCBIfam" id="TIGR00663">
    <property type="entry name" value="dnan"/>
    <property type="match status" value="1"/>
</dbReference>
<feature type="domain" description="DNA polymerase III beta sliding clamp central" evidence="12">
    <location>
        <begin position="136"/>
        <end position="250"/>
    </location>
</feature>
<proteinExistence type="inferred from homology"/>
<comment type="similarity">
    <text evidence="2 10">Belongs to the beta sliding clamp family.</text>
</comment>
<dbReference type="GO" id="GO:0003887">
    <property type="term" value="F:DNA-directed DNA polymerase activity"/>
    <property type="evidence" value="ECO:0007669"/>
    <property type="project" value="UniProtKB-UniRule"/>
</dbReference>
<dbReference type="Proteomes" id="UP001231316">
    <property type="component" value="Chromosome"/>
</dbReference>
<keyword evidence="6 10" id="KW-0548">Nucleotidyltransferase</keyword>
<dbReference type="Gene3D" id="3.10.150.10">
    <property type="entry name" value="DNA Polymerase III, subunit A, domain 2"/>
    <property type="match status" value="1"/>
</dbReference>
<gene>
    <name evidence="14" type="primary">dnaN</name>
    <name evidence="15" type="ORF">B7R82_09425</name>
    <name evidence="14" type="ORF">LSJ_0002</name>
    <name evidence="16" type="ORF">QFE45_00010</name>
</gene>
<dbReference type="GO" id="GO:0008408">
    <property type="term" value="F:3'-5' exonuclease activity"/>
    <property type="evidence" value="ECO:0007669"/>
    <property type="project" value="InterPro"/>
</dbReference>
<dbReference type="GO" id="GO:0009360">
    <property type="term" value="C:DNA polymerase III complex"/>
    <property type="evidence" value="ECO:0007669"/>
    <property type="project" value="InterPro"/>
</dbReference>
<dbReference type="InterPro" id="IPR046938">
    <property type="entry name" value="DNA_clamp_sf"/>
</dbReference>
<dbReference type="InterPro" id="IPR022635">
    <property type="entry name" value="DNA_polIII_beta_C"/>
</dbReference>
<comment type="function">
    <text evidence="10">Confers DNA tethering and processivity to DNA polymerases and other proteins. Acts as a clamp, forming a ring around DNA (a reaction catalyzed by the clamp-loading complex) which diffuses in an ATP-independent manner freely and bidirectionally along dsDNA. Initially characterized for its ability to contact the catalytic subunit of DNA polymerase III (Pol III), a complex, multichain enzyme responsible for most of the replicative synthesis in bacteria; Pol III exhibits 3'-5' exonuclease proofreading activity. The beta chain is required for initiation of replication as well as for processivity of DNA replication.</text>
</comment>
<evidence type="ECO:0000256" key="3">
    <source>
        <dbReference type="ARBA" id="ARBA00021035"/>
    </source>
</evidence>
<dbReference type="InterPro" id="IPR022637">
    <property type="entry name" value="DNA_polIII_beta_cen"/>
</dbReference>
<keyword evidence="8 10" id="KW-0239">DNA-directed DNA polymerase</keyword>
<dbReference type="Pfam" id="PF02767">
    <property type="entry name" value="DNA_pol3_beta_2"/>
    <property type="match status" value="1"/>
</dbReference>
<evidence type="ECO:0000256" key="5">
    <source>
        <dbReference type="ARBA" id="ARBA00022679"/>
    </source>
</evidence>
<dbReference type="EMBL" id="CP123971">
    <property type="protein sequence ID" value="WII28574.1"/>
    <property type="molecule type" value="Genomic_DNA"/>
</dbReference>
<evidence type="ECO:0000256" key="7">
    <source>
        <dbReference type="ARBA" id="ARBA00022705"/>
    </source>
</evidence>
<dbReference type="Pfam" id="PF00712">
    <property type="entry name" value="DNA_pol3_beta"/>
    <property type="match status" value="1"/>
</dbReference>
<accession>A0A089RSZ7</accession>
<evidence type="ECO:0000259" key="12">
    <source>
        <dbReference type="Pfam" id="PF02767"/>
    </source>
</evidence>
<dbReference type="GO" id="GO:0003677">
    <property type="term" value="F:DNA binding"/>
    <property type="evidence" value="ECO:0007669"/>
    <property type="project" value="UniProtKB-UniRule"/>
</dbReference>
<evidence type="ECO:0000259" key="13">
    <source>
        <dbReference type="Pfam" id="PF02768"/>
    </source>
</evidence>
<dbReference type="Proteomes" id="UP000195378">
    <property type="component" value="Chromosome"/>
</dbReference>
<feature type="domain" description="DNA polymerase III beta sliding clamp C-terminal" evidence="13">
    <location>
        <begin position="253"/>
        <end position="377"/>
    </location>
</feature>
<dbReference type="PANTHER" id="PTHR30478:SF0">
    <property type="entry name" value="BETA SLIDING CLAMP"/>
    <property type="match status" value="1"/>
</dbReference>
<dbReference type="PIRSF" id="PIRSF000804">
    <property type="entry name" value="DNA_pol_III_b"/>
    <property type="match status" value="1"/>
</dbReference>
<evidence type="ECO:0000256" key="4">
    <source>
        <dbReference type="ARBA" id="ARBA00022490"/>
    </source>
</evidence>
<comment type="subcellular location">
    <subcellularLocation>
        <location evidence="1 10">Cytoplasm</location>
    </subcellularLocation>
</comment>
<protein>
    <recommendedName>
        <fullName evidence="3 10">Beta sliding clamp</fullName>
    </recommendedName>
</protein>
<evidence type="ECO:0000256" key="9">
    <source>
        <dbReference type="ARBA" id="ARBA00023125"/>
    </source>
</evidence>
<feature type="domain" description="DNA polymerase III beta sliding clamp N-terminal" evidence="11">
    <location>
        <begin position="1"/>
        <end position="126"/>
    </location>
</feature>
<evidence type="ECO:0000313" key="15">
    <source>
        <dbReference type="EMBL" id="ARU20133.1"/>
    </source>
</evidence>
<name>A0A089RSZ7_9LACO</name>
<dbReference type="Pfam" id="PF02768">
    <property type="entry name" value="DNA_pol3_beta_3"/>
    <property type="match status" value="1"/>
</dbReference>
<sequence>MKFSIQRASFIKYLNDVQRAISSKTTIDILTGLKMDLSKDALTLTGSNSDISIETIISIADDNAALQIEQEGAVVLPARFFSEIVKKLPEQTMTIEINERFQATITSGSAEFTINGLNAEEYPHLPEIDSKDQLTVPGDILKKVISQTVIAVSNQESRPILTGIHLVIKNGELLAVATDSHRLSQRIIKLSGADDAVYDVIIPGKSLSELSKMISDSDENIEIQISENQALFILGNTSFYTRLLEGKYPDTERLIPKVSEITVDFNAVELLQSIERASLLSHEGRNNVVKLAINPSAQSVVLSGNTPEVGNVEEELHFKNLEGSELEISFNPDYMKDALRSFGQSEITIAFTQPLRPFTIVPTEDKDNFVQLITPVRTF</sequence>
<reference evidence="16" key="3">
    <citation type="submission" date="2023-04" db="EMBL/GenBank/DDBJ databases">
        <title>Four porcine-derived lactic acid bacteria strains analyses and their evaluation as potential probiotics based on genomics.</title>
        <authorList>
            <person name="Niu D."/>
        </authorList>
    </citation>
    <scope>NUCLEOTIDE SEQUENCE</scope>
    <source>
        <strain evidence="16">ZSA5</strain>
    </source>
</reference>
<evidence type="ECO:0000256" key="1">
    <source>
        <dbReference type="ARBA" id="ARBA00004496"/>
    </source>
</evidence>
<evidence type="ECO:0000256" key="6">
    <source>
        <dbReference type="ARBA" id="ARBA00022695"/>
    </source>
</evidence>
<keyword evidence="7 10" id="KW-0235">DNA replication</keyword>
<dbReference type="Proteomes" id="UP000029488">
    <property type="component" value="Chromosome"/>
</dbReference>
<evidence type="ECO:0000313" key="18">
    <source>
        <dbReference type="Proteomes" id="UP000195378"/>
    </source>
</evidence>
<dbReference type="InterPro" id="IPR001001">
    <property type="entry name" value="DNA_polIII_beta"/>
</dbReference>
<evidence type="ECO:0000256" key="2">
    <source>
        <dbReference type="ARBA" id="ARBA00010752"/>
    </source>
</evidence>
<keyword evidence="9" id="KW-0238">DNA-binding</keyword>
<dbReference type="SUPFAM" id="SSF55979">
    <property type="entry name" value="DNA clamp"/>
    <property type="match status" value="3"/>
</dbReference>
<dbReference type="RefSeq" id="WP_044004229.1">
    <property type="nucleotide sequence ID" value="NZ_CP007646.1"/>
</dbReference>
<reference evidence="15 18" key="2">
    <citation type="submission" date="2017-04" db="EMBL/GenBank/DDBJ databases">
        <title>Complete genome sequence of Lactobacillus salivarius ZLS006, a probiotic strain isolated from healthy piglet.</title>
        <authorList>
            <person name="Zhang D."/>
        </authorList>
    </citation>
    <scope>NUCLEOTIDE SEQUENCE [LARGE SCALE GENOMIC DNA]</scope>
    <source>
        <strain evidence="15 18">ZLS006</strain>
    </source>
</reference>
<keyword evidence="5 10" id="KW-0808">Transferase</keyword>
<reference evidence="14 17" key="1">
    <citation type="journal article" date="2014" name="BMC Genomics">
        <title>Unusual genome complexity in Lactobacillus salivarius JCM1046.</title>
        <authorList>
            <person name="Raftis E.J."/>
            <person name="Forde B.M."/>
            <person name="Claesson M.J."/>
            <person name="O'Toole P.W."/>
        </authorList>
    </citation>
    <scope>NUCLEOTIDE SEQUENCE [LARGE SCALE GENOMIC DNA]</scope>
    <source>
        <strain evidence="14 17">JCM1046</strain>
    </source>
</reference>
<evidence type="ECO:0000313" key="16">
    <source>
        <dbReference type="EMBL" id="WII28574.1"/>
    </source>
</evidence>
<dbReference type="SMART" id="SM00480">
    <property type="entry name" value="POL3Bc"/>
    <property type="match status" value="1"/>
</dbReference>
<dbReference type="CDD" id="cd00140">
    <property type="entry name" value="beta_clamp"/>
    <property type="match status" value="1"/>
</dbReference>
<evidence type="ECO:0000313" key="14">
    <source>
        <dbReference type="EMBL" id="AIR09777.1"/>
    </source>
</evidence>